<evidence type="ECO:0000313" key="15">
    <source>
        <dbReference type="Proteomes" id="UP000823636"/>
    </source>
</evidence>
<dbReference type="PANTHER" id="PTHR43071">
    <property type="entry name" value="2-AMINO-4-HYDROXY-6-HYDROXYMETHYLDIHYDROPTERIDINE PYROPHOSPHOKINASE"/>
    <property type="match status" value="1"/>
</dbReference>
<dbReference type="GO" id="GO:0005524">
    <property type="term" value="F:ATP binding"/>
    <property type="evidence" value="ECO:0007669"/>
    <property type="project" value="UniProtKB-KW"/>
</dbReference>
<evidence type="ECO:0000256" key="8">
    <source>
        <dbReference type="ARBA" id="ARBA00022840"/>
    </source>
</evidence>
<reference evidence="14" key="2">
    <citation type="journal article" date="2021" name="PeerJ">
        <title>Extensive microbial diversity within the chicken gut microbiome revealed by metagenomics and culture.</title>
        <authorList>
            <person name="Gilroy R."/>
            <person name="Ravi A."/>
            <person name="Getino M."/>
            <person name="Pursley I."/>
            <person name="Horton D.L."/>
            <person name="Alikhan N.F."/>
            <person name="Baker D."/>
            <person name="Gharbi K."/>
            <person name="Hall N."/>
            <person name="Watson M."/>
            <person name="Adriaenssens E.M."/>
            <person name="Foster-Nyarko E."/>
            <person name="Jarju S."/>
            <person name="Secka A."/>
            <person name="Antonio M."/>
            <person name="Oren A."/>
            <person name="Chaudhuri R.R."/>
            <person name="La Ragione R."/>
            <person name="Hildebrand F."/>
            <person name="Pallen M.J."/>
        </authorList>
    </citation>
    <scope>NUCLEOTIDE SEQUENCE</scope>
    <source>
        <strain evidence="14">G3-4614</strain>
    </source>
</reference>
<comment type="function">
    <text evidence="10">Catalyzes the transfer of pyrophosphate from adenosine triphosphate (ATP) to 6-hydroxymethyl-7,8-dihydropterin, an enzymatic step in folate biosynthesis pathway.</text>
</comment>
<keyword evidence="9" id="KW-0289">Folate biosynthesis</keyword>
<dbReference type="GO" id="GO:0016301">
    <property type="term" value="F:kinase activity"/>
    <property type="evidence" value="ECO:0007669"/>
    <property type="project" value="UniProtKB-KW"/>
</dbReference>
<keyword evidence="7" id="KW-0418">Kinase</keyword>
<evidence type="ECO:0000256" key="3">
    <source>
        <dbReference type="ARBA" id="ARBA00013253"/>
    </source>
</evidence>
<evidence type="ECO:0000256" key="5">
    <source>
        <dbReference type="ARBA" id="ARBA00022679"/>
    </source>
</evidence>
<dbReference type="InterPro" id="IPR035907">
    <property type="entry name" value="Hppk_sf"/>
</dbReference>
<protein>
    <recommendedName>
        <fullName evidence="4">2-amino-4-hydroxy-6-hydroxymethyldihydropteridine pyrophosphokinase</fullName>
        <ecNumber evidence="3">2.7.6.3</ecNumber>
    </recommendedName>
    <alternativeName>
        <fullName evidence="11">6-hydroxymethyl-7,8-dihydropterin pyrophosphokinase</fullName>
    </alternativeName>
    <alternativeName>
        <fullName evidence="12">7,8-dihydro-6-hydroxymethylpterin-pyrophosphokinase</fullName>
    </alternativeName>
</protein>
<gene>
    <name evidence="14" type="ORF">IAC54_05265</name>
</gene>
<evidence type="ECO:0000256" key="9">
    <source>
        <dbReference type="ARBA" id="ARBA00022909"/>
    </source>
</evidence>
<dbReference type="Proteomes" id="UP000823636">
    <property type="component" value="Unassembled WGS sequence"/>
</dbReference>
<dbReference type="Gene3D" id="3.30.70.560">
    <property type="entry name" value="7,8-Dihydro-6-hydroxymethylpterin-pyrophosphokinase HPPK"/>
    <property type="match status" value="1"/>
</dbReference>
<comment type="pathway">
    <text evidence="1">Cofactor biosynthesis; tetrahydrofolate biosynthesis; 2-amino-4-hydroxy-6-hydroxymethyl-7,8-dihydropteridine diphosphate from 7,8-dihydroneopterin triphosphate: step 4/4.</text>
</comment>
<reference evidence="14" key="1">
    <citation type="submission" date="2020-10" db="EMBL/GenBank/DDBJ databases">
        <authorList>
            <person name="Gilroy R."/>
        </authorList>
    </citation>
    <scope>NUCLEOTIDE SEQUENCE</scope>
    <source>
        <strain evidence="14">G3-4614</strain>
    </source>
</reference>
<evidence type="ECO:0000256" key="10">
    <source>
        <dbReference type="ARBA" id="ARBA00029409"/>
    </source>
</evidence>
<name>A0A9D9H6M2_9BACT</name>
<sequence length="126" mass="14206">MNRAVIGIGSNLPDSEKIVLECCKKIREIVEDSEFSTCYETVPVSTIPQPNYHNCVGIITTPKAFDEIRAIFKSMEAEAGRTKSDKQRGVVILDIDIVKWNDEVVSPRDFLQDYVQIGLRQLSSPF</sequence>
<dbReference type="SUPFAM" id="SSF55083">
    <property type="entry name" value="6-hydroxymethyl-7,8-dihydropterin pyrophosphokinase, HPPK"/>
    <property type="match status" value="1"/>
</dbReference>
<evidence type="ECO:0000256" key="12">
    <source>
        <dbReference type="ARBA" id="ARBA00033413"/>
    </source>
</evidence>
<evidence type="ECO:0000256" key="1">
    <source>
        <dbReference type="ARBA" id="ARBA00005051"/>
    </source>
</evidence>
<keyword evidence="5" id="KW-0808">Transferase</keyword>
<feature type="domain" description="7,8-dihydro-6-hydroxymethylpterin-pyrophosphokinase" evidence="13">
    <location>
        <begin position="5"/>
        <end position="117"/>
    </location>
</feature>
<dbReference type="GO" id="GO:0003848">
    <property type="term" value="F:2-amino-4-hydroxy-6-hydroxymethyldihydropteridine diphosphokinase activity"/>
    <property type="evidence" value="ECO:0007669"/>
    <property type="project" value="UniProtKB-EC"/>
</dbReference>
<dbReference type="PANTHER" id="PTHR43071:SF1">
    <property type="entry name" value="2-AMINO-4-HYDROXY-6-HYDROXYMETHYLDIHYDROPTERIDINE PYROPHOSPHOKINASE"/>
    <property type="match status" value="1"/>
</dbReference>
<dbReference type="InterPro" id="IPR000550">
    <property type="entry name" value="Hppk"/>
</dbReference>
<dbReference type="EC" id="2.7.6.3" evidence="3"/>
<keyword evidence="8" id="KW-0067">ATP-binding</keyword>
<proteinExistence type="inferred from homology"/>
<evidence type="ECO:0000256" key="2">
    <source>
        <dbReference type="ARBA" id="ARBA00005810"/>
    </source>
</evidence>
<evidence type="ECO:0000259" key="13">
    <source>
        <dbReference type="Pfam" id="PF01288"/>
    </source>
</evidence>
<comment type="similarity">
    <text evidence="2">Belongs to the HPPK family.</text>
</comment>
<dbReference type="Pfam" id="PF01288">
    <property type="entry name" value="HPPK"/>
    <property type="match status" value="1"/>
</dbReference>
<keyword evidence="6" id="KW-0547">Nucleotide-binding</keyword>
<comment type="caution">
    <text evidence="14">The sequence shown here is derived from an EMBL/GenBank/DDBJ whole genome shotgun (WGS) entry which is preliminary data.</text>
</comment>
<organism evidence="14 15">
    <name type="scientific">Candidatus Caccoplasma merdipullorum</name>
    <dbReference type="NCBI Taxonomy" id="2840718"/>
    <lineage>
        <taxon>Bacteria</taxon>
        <taxon>Pseudomonadati</taxon>
        <taxon>Bacteroidota</taxon>
        <taxon>Bacteroidia</taxon>
        <taxon>Bacteroidales</taxon>
        <taxon>Bacteroidaceae</taxon>
        <taxon>Bacteroidaceae incertae sedis</taxon>
        <taxon>Candidatus Caccoplasma</taxon>
    </lineage>
</organism>
<evidence type="ECO:0000256" key="6">
    <source>
        <dbReference type="ARBA" id="ARBA00022741"/>
    </source>
</evidence>
<accession>A0A9D9H6M2</accession>
<evidence type="ECO:0000313" key="14">
    <source>
        <dbReference type="EMBL" id="MBO8438291.1"/>
    </source>
</evidence>
<dbReference type="GO" id="GO:0046656">
    <property type="term" value="P:folic acid biosynthetic process"/>
    <property type="evidence" value="ECO:0007669"/>
    <property type="project" value="UniProtKB-KW"/>
</dbReference>
<evidence type="ECO:0000256" key="4">
    <source>
        <dbReference type="ARBA" id="ARBA00016218"/>
    </source>
</evidence>
<dbReference type="AlphaFoldDB" id="A0A9D9H6M2"/>
<evidence type="ECO:0000256" key="11">
    <source>
        <dbReference type="ARBA" id="ARBA00029766"/>
    </source>
</evidence>
<dbReference type="EMBL" id="JADIMW010000058">
    <property type="protein sequence ID" value="MBO8438291.1"/>
    <property type="molecule type" value="Genomic_DNA"/>
</dbReference>
<evidence type="ECO:0000256" key="7">
    <source>
        <dbReference type="ARBA" id="ARBA00022777"/>
    </source>
</evidence>